<evidence type="ECO:0000313" key="1">
    <source>
        <dbReference type="EMBL" id="KAL1838087.1"/>
    </source>
</evidence>
<sequence length="223" mass="25280">MQDGPRLPPEIWRVVAQALKPGNRNNAQDLFLFARVCMGFATLALPELYSVHHMGFSFMPSRWHSVVASTLGTTLFPYYLWITELDLSNLEYFVRKLRPGSPFFSRPLEKLEIRNWEVDLDCPAIVNEIVNLLTNPIRRAADDEMRQGSLAVLKTGHFPLPPSRLATWVSGFPRLVHLQALNVAELDGIVGSAIRANCPAFTDVLILLRHFEQPMWIASTRSQ</sequence>
<name>A0ABR3V8Q2_HUMIN</name>
<evidence type="ECO:0008006" key="3">
    <source>
        <dbReference type="Google" id="ProtNLM"/>
    </source>
</evidence>
<comment type="caution">
    <text evidence="1">The sequence shown here is derived from an EMBL/GenBank/DDBJ whole genome shotgun (WGS) entry which is preliminary data.</text>
</comment>
<reference evidence="1 2" key="1">
    <citation type="journal article" date="2024" name="Commun. Biol.">
        <title>Comparative genomic analysis of thermophilic fungi reveals convergent evolutionary adaptations and gene losses.</title>
        <authorList>
            <person name="Steindorff A.S."/>
            <person name="Aguilar-Pontes M.V."/>
            <person name="Robinson A.J."/>
            <person name="Andreopoulos B."/>
            <person name="LaButti K."/>
            <person name="Kuo A."/>
            <person name="Mondo S."/>
            <person name="Riley R."/>
            <person name="Otillar R."/>
            <person name="Haridas S."/>
            <person name="Lipzen A."/>
            <person name="Grimwood J."/>
            <person name="Schmutz J."/>
            <person name="Clum A."/>
            <person name="Reid I.D."/>
            <person name="Moisan M.C."/>
            <person name="Butler G."/>
            <person name="Nguyen T.T.M."/>
            <person name="Dewar K."/>
            <person name="Conant G."/>
            <person name="Drula E."/>
            <person name="Henrissat B."/>
            <person name="Hansel C."/>
            <person name="Singer S."/>
            <person name="Hutchinson M.I."/>
            <person name="de Vries R.P."/>
            <person name="Natvig D.O."/>
            <person name="Powell A.J."/>
            <person name="Tsang A."/>
            <person name="Grigoriev I.V."/>
        </authorList>
    </citation>
    <scope>NUCLEOTIDE SEQUENCE [LARGE SCALE GENOMIC DNA]</scope>
    <source>
        <strain evidence="1 2">CBS 620.91</strain>
    </source>
</reference>
<dbReference type="EMBL" id="JAZGSY010000239">
    <property type="protein sequence ID" value="KAL1838087.1"/>
    <property type="molecule type" value="Genomic_DNA"/>
</dbReference>
<evidence type="ECO:0000313" key="2">
    <source>
        <dbReference type="Proteomes" id="UP001583172"/>
    </source>
</evidence>
<organism evidence="1 2">
    <name type="scientific">Humicola insolens</name>
    <name type="common">Soft-rot fungus</name>
    <dbReference type="NCBI Taxonomy" id="85995"/>
    <lineage>
        <taxon>Eukaryota</taxon>
        <taxon>Fungi</taxon>
        <taxon>Dikarya</taxon>
        <taxon>Ascomycota</taxon>
        <taxon>Pezizomycotina</taxon>
        <taxon>Sordariomycetes</taxon>
        <taxon>Sordariomycetidae</taxon>
        <taxon>Sordariales</taxon>
        <taxon>Chaetomiaceae</taxon>
        <taxon>Mycothermus</taxon>
    </lineage>
</organism>
<keyword evidence="2" id="KW-1185">Reference proteome</keyword>
<dbReference type="Proteomes" id="UP001583172">
    <property type="component" value="Unassembled WGS sequence"/>
</dbReference>
<gene>
    <name evidence="1" type="ORF">VTJ49DRAFT_3079</name>
</gene>
<protein>
    <recommendedName>
        <fullName evidence="3">F-box domain-containing protein</fullName>
    </recommendedName>
</protein>
<proteinExistence type="predicted"/>
<accession>A0ABR3V8Q2</accession>